<gene>
    <name evidence="3" type="ORF">PBIL07802_LOCUS7400</name>
</gene>
<feature type="region of interest" description="Disordered" evidence="1">
    <location>
        <begin position="296"/>
        <end position="343"/>
    </location>
</feature>
<name>A0A7S3D3C6_9EUKA</name>
<feature type="region of interest" description="Disordered" evidence="1">
    <location>
        <begin position="564"/>
        <end position="604"/>
    </location>
</feature>
<feature type="compositionally biased region" description="Low complexity" evidence="1">
    <location>
        <begin position="298"/>
        <end position="307"/>
    </location>
</feature>
<dbReference type="SUPFAM" id="SSF51206">
    <property type="entry name" value="cAMP-binding domain-like"/>
    <property type="match status" value="2"/>
</dbReference>
<dbReference type="PANTHER" id="PTHR23011">
    <property type="entry name" value="CYCLIC NUCLEOTIDE-BINDING DOMAIN CONTAINING PROTEIN"/>
    <property type="match status" value="1"/>
</dbReference>
<feature type="region of interest" description="Disordered" evidence="1">
    <location>
        <begin position="846"/>
        <end position="910"/>
    </location>
</feature>
<dbReference type="PROSITE" id="PS50042">
    <property type="entry name" value="CNMP_BINDING_3"/>
    <property type="match status" value="3"/>
</dbReference>
<sequence length="1280" mass="141083">MADDLDLLQLGTFEVDLPDVQPAPTKSPIEDGRVYPSDFPKEKWHRLLRTAYECVDRAIGARKEERSSAATVLAMSLTRMRKLLDNTGFSAIHDWSLPLLDAKPEMDLTAARQLYAGVISDLEELQMWCEKKGVLAEMKTFRGASVLDDFLLPLLQWAGVPVMGSDLLSKGAERRMRQKEGSILMRAQSARGSDRMGGVGGGSLASAGSHARGVKVAAPSRKEKKKKEEEASATEGSGDESDSSLVAMRMARERYASKSARGRRGEDTPRTPAQQQELLGELRRLCDEQRKIRSAPTELLTGMLTLEGSGGEGEKGGEQKRGGAEEGDGERRKNTRLDGYDDDASKRKQKRLLDTVSLSLTGGLKGTLPELHIEKGKLTGACTARAYPHPPPATAPSSMVTDSEGWQSAREKRICASLEHLDKVGEGEVAGESGGGGGGGERIDGADELKKLLRRKKGASSVSSLISNPSFDQKECNFLKELPEFRGVVMRKKQMHKSTYEKRIEKAAKKRKDEESLLLLRQTARVQRIDSTTKPIETNEKAFEAMKKKTRGLTRSMSVKMIRGEGETLLSSPSSSTRDMNGGKDGSQKSNDSGGSLRGGKGRFGSMLVRKGTFKNMVMRAAFGQAGGSGAGFGTNDDLIESVFMEDATKERVEERDRVMKWKRTKGGQPADLRSAEDILQKPPTLRSSKEVSVLFDRVSHLNFFRNLRKDVCMATCRVMTFKHLPAGDFLFRYGDTGTSYYIILKGSVDLLIPSADYDVMRKDQEREVEEKEEEGGVKEGGDEKKEGQDSNALHPHPPPHRGAPRSHNTGAEKDAEPSPAGAPARRRRGSIMAVGKMNFLGANAKKRRGSITSGGEVVETPSRRSSLMGNGHAAAAAAASLAHEQEKENAGDDNNVSARPPISSRARRRPSIVAAARILSEAKRVAEKGEEGQGGESGGTGAELTPPHGRRQSISSSTTDQDASTRTRRTPDIETTLSVTDDVVAKVAEKRVGHNVVNTLKIGAAFGEIALLKDVPRTASVLTREDTIFMVVDKKDYMRVLKAEAERQRKDKITLLRRTPGFSKLPNYVYAGNLITIMEEVTLPCRVTLVEEGTYSPDIYIIKKGNCRVCRHRTLPPLLQDTPATRQQKARTLADHAHYYKKAQKWSTEEIQIAELGEGDMIGLEAFLYSDDKFIRESVITSTECDLLRVKVAELFHQVHRKYRGTFKEYFESRLAFHEERFDYLQRTAFKGEKIEKILSSVKRRIQPTRKDGEGEKAKKKVDWSSAMERGIALAPSPQ</sequence>
<reference evidence="3" key="1">
    <citation type="submission" date="2021-01" db="EMBL/GenBank/DDBJ databases">
        <authorList>
            <person name="Corre E."/>
            <person name="Pelletier E."/>
            <person name="Niang G."/>
            <person name="Scheremetjew M."/>
            <person name="Finn R."/>
            <person name="Kale V."/>
            <person name="Holt S."/>
            <person name="Cochrane G."/>
            <person name="Meng A."/>
            <person name="Brown T."/>
            <person name="Cohen L."/>
        </authorList>
    </citation>
    <scope>NUCLEOTIDE SEQUENCE</scope>
    <source>
        <strain evidence="3">NIES-2562</strain>
    </source>
</reference>
<dbReference type="PROSITE" id="PS00889">
    <property type="entry name" value="CNMP_BINDING_2"/>
    <property type="match status" value="1"/>
</dbReference>
<feature type="domain" description="Cyclic nucleotide-binding" evidence="2">
    <location>
        <begin position="1074"/>
        <end position="1191"/>
    </location>
</feature>
<feature type="compositionally biased region" description="Basic and acidic residues" evidence="1">
    <location>
        <begin position="312"/>
        <end position="343"/>
    </location>
</feature>
<feature type="compositionally biased region" description="Basic and acidic residues" evidence="1">
    <location>
        <begin position="763"/>
        <end position="789"/>
    </location>
</feature>
<dbReference type="Gene3D" id="2.60.120.10">
    <property type="entry name" value="Jelly Rolls"/>
    <property type="match status" value="3"/>
</dbReference>
<feature type="compositionally biased region" description="Gly residues" evidence="1">
    <location>
        <begin position="933"/>
        <end position="942"/>
    </location>
</feature>
<feature type="compositionally biased region" description="Polar residues" evidence="1">
    <location>
        <begin position="569"/>
        <end position="579"/>
    </location>
</feature>
<proteinExistence type="predicted"/>
<feature type="domain" description="Cyclic nucleotide-binding" evidence="2">
    <location>
        <begin position="704"/>
        <end position="752"/>
    </location>
</feature>
<feature type="region of interest" description="Disordered" evidence="1">
    <location>
        <begin position="763"/>
        <end position="834"/>
    </location>
</feature>
<organism evidence="3">
    <name type="scientific">Palpitomonas bilix</name>
    <dbReference type="NCBI Taxonomy" id="652834"/>
    <lineage>
        <taxon>Eukaryota</taxon>
        <taxon>Eukaryota incertae sedis</taxon>
    </lineage>
</organism>
<protein>
    <recommendedName>
        <fullName evidence="2">Cyclic nucleotide-binding domain-containing protein</fullName>
    </recommendedName>
</protein>
<feature type="region of interest" description="Disordered" evidence="1">
    <location>
        <begin position="925"/>
        <end position="975"/>
    </location>
</feature>
<evidence type="ECO:0000259" key="2">
    <source>
        <dbReference type="PROSITE" id="PS50042"/>
    </source>
</evidence>
<dbReference type="InterPro" id="IPR018488">
    <property type="entry name" value="cNMP-bd_CS"/>
</dbReference>
<dbReference type="AlphaFoldDB" id="A0A7S3D3C6"/>
<dbReference type="InterPro" id="IPR014710">
    <property type="entry name" value="RmlC-like_jellyroll"/>
</dbReference>
<feature type="region of interest" description="Disordered" evidence="1">
    <location>
        <begin position="1247"/>
        <end position="1280"/>
    </location>
</feature>
<dbReference type="InterPro" id="IPR000595">
    <property type="entry name" value="cNMP-bd_dom"/>
</dbReference>
<feature type="compositionally biased region" description="Polar residues" evidence="1">
    <location>
        <begin position="953"/>
        <end position="963"/>
    </location>
</feature>
<evidence type="ECO:0000256" key="1">
    <source>
        <dbReference type="SAM" id="MobiDB-lite"/>
    </source>
</evidence>
<feature type="domain" description="Cyclic nucleotide-binding" evidence="2">
    <location>
        <begin position="983"/>
        <end position="1059"/>
    </location>
</feature>
<evidence type="ECO:0000313" key="3">
    <source>
        <dbReference type="EMBL" id="CAE0245219.1"/>
    </source>
</evidence>
<dbReference type="InterPro" id="IPR018490">
    <property type="entry name" value="cNMP-bd_dom_sf"/>
</dbReference>
<dbReference type="CDD" id="cd00038">
    <property type="entry name" value="CAP_ED"/>
    <property type="match status" value="3"/>
</dbReference>
<feature type="region of interest" description="Disordered" evidence="1">
    <location>
        <begin position="186"/>
        <end position="277"/>
    </location>
</feature>
<dbReference type="PANTHER" id="PTHR23011:SF28">
    <property type="entry name" value="CYCLIC NUCLEOTIDE-BINDING DOMAIN CONTAINING PROTEIN"/>
    <property type="match status" value="1"/>
</dbReference>
<dbReference type="EMBL" id="HBIB01011411">
    <property type="protein sequence ID" value="CAE0245219.1"/>
    <property type="molecule type" value="Transcribed_RNA"/>
</dbReference>
<feature type="compositionally biased region" description="Basic and acidic residues" evidence="1">
    <location>
        <begin position="964"/>
        <end position="973"/>
    </location>
</feature>
<feature type="compositionally biased region" description="Basic and acidic residues" evidence="1">
    <location>
        <begin position="1250"/>
        <end position="1264"/>
    </location>
</feature>
<accession>A0A7S3D3C6</accession>